<evidence type="ECO:0008006" key="3">
    <source>
        <dbReference type="Google" id="ProtNLM"/>
    </source>
</evidence>
<reference evidence="2" key="1">
    <citation type="submission" date="2018-01" db="EMBL/GenBank/DDBJ databases">
        <title>Pseudomonas phages infecting Pseudomonas sp. isolated from Prunus avium.</title>
        <authorList>
            <person name="Colberg O."/>
            <person name="Carstens A.B."/>
            <person name="Kot W."/>
            <person name="Hansen L.H."/>
        </authorList>
    </citation>
    <scope>NUCLEOTIDE SEQUENCE [LARGE SCALE GENOMIC DNA]</scope>
</reference>
<dbReference type="Pfam" id="PF23899">
    <property type="entry name" value="SU10_portal"/>
    <property type="match status" value="1"/>
</dbReference>
<dbReference type="EMBL" id="MG775260">
    <property type="protein sequence ID" value="AUV61835.1"/>
    <property type="molecule type" value="Genomic_DNA"/>
</dbReference>
<dbReference type="Proteomes" id="UP000240903">
    <property type="component" value="Segment"/>
</dbReference>
<accession>A0A2K9VHV9</accession>
<gene>
    <name evidence="1" type="ORF">PsPhLittlefix_gp20</name>
</gene>
<dbReference type="InterPro" id="IPR056909">
    <property type="entry name" value="SU10_portal"/>
</dbReference>
<organism evidence="1 2">
    <name type="scientific">Pseudomonas phage Littlefix</name>
    <dbReference type="NCBI Taxonomy" id="2079289"/>
    <lineage>
        <taxon>Viruses</taxon>
        <taxon>Duplodnaviria</taxon>
        <taxon>Heunggongvirae</taxon>
        <taxon>Uroviricota</taxon>
        <taxon>Caudoviricetes</taxon>
        <taxon>Schitoviridae</taxon>
        <taxon>Littlefixvirus</taxon>
        <taxon>Littlefixvirus littlefix</taxon>
    </lineage>
</organism>
<proteinExistence type="predicted"/>
<evidence type="ECO:0000313" key="2">
    <source>
        <dbReference type="Proteomes" id="UP000240903"/>
    </source>
</evidence>
<name>A0A2K9VHV9_9CAUD</name>
<keyword evidence="2" id="KW-1185">Reference proteome</keyword>
<sequence>MAETMELPPGQEDNKLTEWAKEPTLKELKADYEDARSSHDAQVTQISEWLDHLFIRDAQKLKPEPNRSSVQPKLIRKQAEWRYTNLSEPFLSSPDIFEVKPVTWEDREAAIQNSLVLNHQFNNRLDKQVFIDNLVRAAVDEGTAILKTGWEYRTETVTEQQPVYTIVPDPAGEEQIMAIDQLFKQSPSQYNELPEEWRAAHTASVETDMIHVPLVTSYTPIEVEKTIKNQPTVEVCDYRNIIIDPSAAGDINKAQFVIHKWESSLSDLKADGRYSNLEYINAENQSILGEPDYAPTSTGTKNFNFKDKARRKFIVYEYWGFRDIDGSGIVKPFVATWVGDIKIRMEENPFPDKQLPFVTIPYLPVRNSIYGESDGSLLIDNQKVVGAVTRGLIDSFAKSANGQTGVMKGTLDTVNRRKFERGEDYEWNPGADPRAAIHQHEFPNIPSSAEYMINTNNLEAESITGVKAFSTGIAGQALGDTATGIRGALDAASKRELGLLRRISSGVVKVGRKIIAMNQAWLDEEEVVRITNEHFTTVRRDDLEGAFDLALTISTAEEDNAKAQELAFILQTAGPVMGIDLTKMVMADIAKLRKMPDVAKKIMDFQPTPDPLAEAKAQLEIKLLEAQIATEYARAASFGAGANLSTVKQGTEVAKAKALDASADKTNLDFVEQSTGVTQERNLQSTRAQAESQAALKVVESVVRQNEPGQMAKPSS</sequence>
<protein>
    <recommendedName>
        <fullName evidence="3">Portal protein</fullName>
    </recommendedName>
</protein>
<evidence type="ECO:0000313" key="1">
    <source>
        <dbReference type="EMBL" id="AUV61835.1"/>
    </source>
</evidence>